<dbReference type="Gene3D" id="3.40.50.920">
    <property type="match status" value="1"/>
</dbReference>
<dbReference type="RefSeq" id="WP_138326384.1">
    <property type="nucleotide sequence ID" value="NZ_VCDI01000004.1"/>
</dbReference>
<feature type="domain" description="Transketolase N-terminal" evidence="7">
    <location>
        <begin position="30"/>
        <end position="159"/>
    </location>
</feature>
<evidence type="ECO:0000256" key="3">
    <source>
        <dbReference type="ARBA" id="ARBA00022723"/>
    </source>
</evidence>
<accession>A0A5R9J646</accession>
<keyword evidence="3" id="KW-0479">Metal-binding</keyword>
<dbReference type="GO" id="GO:0005829">
    <property type="term" value="C:cytosol"/>
    <property type="evidence" value="ECO:0007669"/>
    <property type="project" value="TreeGrafter"/>
</dbReference>
<sequence length="355" mass="38280">MRTVTDPPGRPRSLAATDAEFPGAGGIEELGIDTTRTLSMDAVQDARSGHSCTPMSLAPVAQTPWQNVLSYDPAEPRWPGRDRSVLPAGHASMLLNSLISLCGLEEIRDEGQDGQPTAKGAPAPTLDDLHKPRQAGSETPGHPGYRSTSIVETTTGRLGLLTIRDGDGDEVAGAWRVVVPLKEQPVALILSRQPMPTMDRGRHAAVSGPARSSYLLADGNGTPDVILIATGTEPGLAMGTIETLRGEDIKARVVPLPCRELFQQQEQSYREAGLRPEATGRVVIEQAAAPVWERHAGTTCSLILMRTFGRRHRFPGCSSPDLRPGRSSRQRASRRTDPKRPEGRSTTRANHKELP</sequence>
<dbReference type="SUPFAM" id="SSF52922">
    <property type="entry name" value="TK C-terminal domain-like"/>
    <property type="match status" value="1"/>
</dbReference>
<comment type="caution">
    <text evidence="9">The sequence shown here is derived from an EMBL/GenBank/DDBJ whole genome shotgun (WGS) entry which is preliminary data.</text>
</comment>
<dbReference type="InterPro" id="IPR005474">
    <property type="entry name" value="Transketolase_N"/>
</dbReference>
<evidence type="ECO:0000313" key="10">
    <source>
        <dbReference type="Proteomes" id="UP000305654"/>
    </source>
</evidence>
<dbReference type="OrthoDB" id="8732661at2"/>
<dbReference type="Pfam" id="PF22613">
    <property type="entry name" value="Transketolase_C_1"/>
    <property type="match status" value="1"/>
</dbReference>
<proteinExistence type="predicted"/>
<dbReference type="Proteomes" id="UP000305654">
    <property type="component" value="Unassembled WGS sequence"/>
</dbReference>
<dbReference type="GO" id="GO:0046872">
    <property type="term" value="F:metal ion binding"/>
    <property type="evidence" value="ECO:0007669"/>
    <property type="project" value="UniProtKB-KW"/>
</dbReference>
<dbReference type="InterPro" id="IPR029061">
    <property type="entry name" value="THDP-binding"/>
</dbReference>
<feature type="region of interest" description="Disordered" evidence="6">
    <location>
        <begin position="1"/>
        <end position="26"/>
    </location>
</feature>
<evidence type="ECO:0000256" key="5">
    <source>
        <dbReference type="ARBA" id="ARBA00023052"/>
    </source>
</evidence>
<dbReference type="Gene3D" id="3.40.50.970">
    <property type="match status" value="1"/>
</dbReference>
<name>A0A5R9J646_9PROT</name>
<keyword evidence="5" id="KW-0786">Thiamine pyrophosphate</keyword>
<dbReference type="GO" id="GO:0004802">
    <property type="term" value="F:transketolase activity"/>
    <property type="evidence" value="ECO:0007669"/>
    <property type="project" value="TreeGrafter"/>
</dbReference>
<dbReference type="Pfam" id="PF00456">
    <property type="entry name" value="Transketolase_N"/>
    <property type="match status" value="1"/>
</dbReference>
<evidence type="ECO:0000256" key="6">
    <source>
        <dbReference type="SAM" id="MobiDB-lite"/>
    </source>
</evidence>
<keyword evidence="4" id="KW-0460">Magnesium</keyword>
<feature type="region of interest" description="Disordered" evidence="6">
    <location>
        <begin position="314"/>
        <end position="355"/>
    </location>
</feature>
<evidence type="ECO:0000259" key="8">
    <source>
        <dbReference type="Pfam" id="PF22613"/>
    </source>
</evidence>
<evidence type="ECO:0000256" key="2">
    <source>
        <dbReference type="ARBA" id="ARBA00022679"/>
    </source>
</evidence>
<dbReference type="InterPro" id="IPR055152">
    <property type="entry name" value="Transketolase-like_C_2"/>
</dbReference>
<feature type="compositionally biased region" description="Basic and acidic residues" evidence="6">
    <location>
        <begin position="334"/>
        <end position="355"/>
    </location>
</feature>
<dbReference type="EMBL" id="VCDI01000004">
    <property type="protein sequence ID" value="TLU71977.1"/>
    <property type="molecule type" value="Genomic_DNA"/>
</dbReference>
<dbReference type="PANTHER" id="PTHR43522:SF2">
    <property type="entry name" value="TRANSKETOLASE 1-RELATED"/>
    <property type="match status" value="1"/>
</dbReference>
<evidence type="ECO:0000313" key="9">
    <source>
        <dbReference type="EMBL" id="TLU71977.1"/>
    </source>
</evidence>
<keyword evidence="2" id="KW-0808">Transferase</keyword>
<comment type="cofactor">
    <cofactor evidence="1">
        <name>thiamine diphosphate</name>
        <dbReference type="ChEBI" id="CHEBI:58937"/>
    </cofactor>
</comment>
<dbReference type="GO" id="GO:0006098">
    <property type="term" value="P:pentose-phosphate shunt"/>
    <property type="evidence" value="ECO:0007669"/>
    <property type="project" value="TreeGrafter"/>
</dbReference>
<gene>
    <name evidence="9" type="ORF">FE263_12620</name>
</gene>
<dbReference type="InterPro" id="IPR009014">
    <property type="entry name" value="Transketo_C/PFOR_II"/>
</dbReference>
<dbReference type="SUPFAM" id="SSF52518">
    <property type="entry name" value="Thiamin diphosphate-binding fold (THDP-binding)"/>
    <property type="match status" value="1"/>
</dbReference>
<evidence type="ECO:0000256" key="4">
    <source>
        <dbReference type="ARBA" id="ARBA00022842"/>
    </source>
</evidence>
<reference evidence="9 10" key="1">
    <citation type="submission" date="2019-05" db="EMBL/GenBank/DDBJ databases">
        <authorList>
            <person name="Pankratov T."/>
            <person name="Grouzdev D."/>
        </authorList>
    </citation>
    <scope>NUCLEOTIDE SEQUENCE [LARGE SCALE GENOMIC DNA]</scope>
    <source>
        <strain evidence="9 10">KEBCLARHB70R</strain>
    </source>
</reference>
<feature type="region of interest" description="Disordered" evidence="6">
    <location>
        <begin position="110"/>
        <end position="149"/>
    </location>
</feature>
<dbReference type="AlphaFoldDB" id="A0A5R9J646"/>
<feature type="domain" description="Transketolase-like C-terminal" evidence="8">
    <location>
        <begin position="214"/>
        <end position="310"/>
    </location>
</feature>
<keyword evidence="10" id="KW-1185">Reference proteome</keyword>
<dbReference type="PANTHER" id="PTHR43522">
    <property type="entry name" value="TRANSKETOLASE"/>
    <property type="match status" value="1"/>
</dbReference>
<evidence type="ECO:0000256" key="1">
    <source>
        <dbReference type="ARBA" id="ARBA00001964"/>
    </source>
</evidence>
<organism evidence="9 10">
    <name type="scientific">Lichenicoccus roseus</name>
    <dbReference type="NCBI Taxonomy" id="2683649"/>
    <lineage>
        <taxon>Bacteria</taxon>
        <taxon>Pseudomonadati</taxon>
        <taxon>Pseudomonadota</taxon>
        <taxon>Alphaproteobacteria</taxon>
        <taxon>Acetobacterales</taxon>
        <taxon>Acetobacteraceae</taxon>
        <taxon>Lichenicoccus</taxon>
    </lineage>
</organism>
<protein>
    <submittedName>
        <fullName evidence="9">Uncharacterized protein</fullName>
    </submittedName>
</protein>
<dbReference type="InterPro" id="IPR033247">
    <property type="entry name" value="Transketolase_fam"/>
</dbReference>
<evidence type="ECO:0000259" key="7">
    <source>
        <dbReference type="Pfam" id="PF00456"/>
    </source>
</evidence>